<dbReference type="InterPro" id="IPR002893">
    <property type="entry name" value="Znf_MYND"/>
</dbReference>
<keyword evidence="2 4" id="KW-0863">Zinc-finger</keyword>
<gene>
    <name evidence="6" type="ORF">Daus18300_006529</name>
</gene>
<dbReference type="EMBL" id="JAWRVE010000052">
    <property type="protein sequence ID" value="KAL1867130.1"/>
    <property type="molecule type" value="Genomic_DNA"/>
</dbReference>
<dbReference type="Gene3D" id="6.10.140.2220">
    <property type="match status" value="1"/>
</dbReference>
<sequence>MGRWAHCLFGHADAIGRALEISKDIAQGDEYQFAHIMNQTLSNCPPGVRGYYVKEFSLAEKSGSSDMEESMNQLIRHKLDSGLGDELFEKYCAAEQHIFDFDDKSKYVVVVFAAMMMHFGAMIKEGHIQHLRNLVPKLQCNEGAVMPFDDSGFRGPGKRQFLAALDHYQAGKPRSFQEPSCHGCGKINDDIKGDGKLLQKCGGCKNERAVAWFCDKVCQRGLWKHHKPNCGTPLGRGVAIFRSYGKGSFGLIAYEGANV</sequence>
<keyword evidence="1" id="KW-0479">Metal-binding</keyword>
<evidence type="ECO:0000313" key="6">
    <source>
        <dbReference type="EMBL" id="KAL1867130.1"/>
    </source>
</evidence>
<name>A0ABR3WTZ8_9PEZI</name>
<proteinExistence type="predicted"/>
<evidence type="ECO:0000256" key="4">
    <source>
        <dbReference type="PROSITE-ProRule" id="PRU00134"/>
    </source>
</evidence>
<dbReference type="SUPFAM" id="SSF144232">
    <property type="entry name" value="HIT/MYND zinc finger-like"/>
    <property type="match status" value="1"/>
</dbReference>
<keyword evidence="7" id="KW-1185">Reference proteome</keyword>
<keyword evidence="3" id="KW-0862">Zinc</keyword>
<protein>
    <recommendedName>
        <fullName evidence="5">MYND-type domain-containing protein</fullName>
    </recommendedName>
</protein>
<evidence type="ECO:0000259" key="5">
    <source>
        <dbReference type="PROSITE" id="PS50865"/>
    </source>
</evidence>
<evidence type="ECO:0000313" key="7">
    <source>
        <dbReference type="Proteomes" id="UP001583177"/>
    </source>
</evidence>
<feature type="domain" description="MYND-type" evidence="5">
    <location>
        <begin position="181"/>
        <end position="230"/>
    </location>
</feature>
<accession>A0ABR3WTZ8</accession>
<organism evidence="6 7">
    <name type="scientific">Diaporthe australafricana</name>
    <dbReference type="NCBI Taxonomy" id="127596"/>
    <lineage>
        <taxon>Eukaryota</taxon>
        <taxon>Fungi</taxon>
        <taxon>Dikarya</taxon>
        <taxon>Ascomycota</taxon>
        <taxon>Pezizomycotina</taxon>
        <taxon>Sordariomycetes</taxon>
        <taxon>Sordariomycetidae</taxon>
        <taxon>Diaporthales</taxon>
        <taxon>Diaporthaceae</taxon>
        <taxon>Diaporthe</taxon>
    </lineage>
</organism>
<evidence type="ECO:0000256" key="1">
    <source>
        <dbReference type="ARBA" id="ARBA00022723"/>
    </source>
</evidence>
<dbReference type="Pfam" id="PF01753">
    <property type="entry name" value="zf-MYND"/>
    <property type="match status" value="1"/>
</dbReference>
<evidence type="ECO:0000256" key="2">
    <source>
        <dbReference type="ARBA" id="ARBA00022771"/>
    </source>
</evidence>
<evidence type="ECO:0000256" key="3">
    <source>
        <dbReference type="ARBA" id="ARBA00022833"/>
    </source>
</evidence>
<reference evidence="6 7" key="1">
    <citation type="journal article" date="2024" name="IMA Fungus">
        <title>IMA Genome - F19 : A genome assembly and annotation guide to empower mycologists, including annotated draft genome sequences of Ceratocystis pirilliformis, Diaporthe australafricana, Fusarium ophioides, Paecilomyces lecythidis, and Sporothrix stenoceras.</title>
        <authorList>
            <person name="Aylward J."/>
            <person name="Wilson A.M."/>
            <person name="Visagie C.M."/>
            <person name="Spraker J."/>
            <person name="Barnes I."/>
            <person name="Buitendag C."/>
            <person name="Ceriani C."/>
            <person name="Del Mar Angel L."/>
            <person name="du Plessis D."/>
            <person name="Fuchs T."/>
            <person name="Gasser K."/>
            <person name="Kramer D."/>
            <person name="Li W."/>
            <person name="Munsamy K."/>
            <person name="Piso A."/>
            <person name="Price J.L."/>
            <person name="Sonnekus B."/>
            <person name="Thomas C."/>
            <person name="van der Nest A."/>
            <person name="van Dijk A."/>
            <person name="van Heerden A."/>
            <person name="van Vuuren N."/>
            <person name="Yilmaz N."/>
            <person name="Duong T.A."/>
            <person name="van der Merwe N.A."/>
            <person name="Wingfield M.J."/>
            <person name="Wingfield B.D."/>
        </authorList>
    </citation>
    <scope>NUCLEOTIDE SEQUENCE [LARGE SCALE GENOMIC DNA]</scope>
    <source>
        <strain evidence="6 7">CMW 18300</strain>
    </source>
</reference>
<comment type="caution">
    <text evidence="6">The sequence shown here is derived from an EMBL/GenBank/DDBJ whole genome shotgun (WGS) entry which is preliminary data.</text>
</comment>
<dbReference type="Proteomes" id="UP001583177">
    <property type="component" value="Unassembled WGS sequence"/>
</dbReference>
<dbReference type="PROSITE" id="PS50865">
    <property type="entry name" value="ZF_MYND_2"/>
    <property type="match status" value="1"/>
</dbReference>